<dbReference type="InterPro" id="IPR032675">
    <property type="entry name" value="LRR_dom_sf"/>
</dbReference>
<dbReference type="PANTHER" id="PTHR45712">
    <property type="entry name" value="AGAP008170-PA"/>
    <property type="match status" value="1"/>
</dbReference>
<dbReference type="EMBL" id="QCYY01000458">
    <property type="protein sequence ID" value="ROT84986.1"/>
    <property type="molecule type" value="Genomic_DNA"/>
</dbReference>
<keyword evidence="4" id="KW-0732">Signal</keyword>
<gene>
    <name evidence="5" type="ORF">C7M84_021664</name>
</gene>
<accession>A0A3R7PWK6</accession>
<keyword evidence="3" id="KW-0175">Coiled coil</keyword>
<dbReference type="AlphaFoldDB" id="A0A3R7PWK6"/>
<organism evidence="5 6">
    <name type="scientific">Penaeus vannamei</name>
    <name type="common">Whiteleg shrimp</name>
    <name type="synonym">Litopenaeus vannamei</name>
    <dbReference type="NCBI Taxonomy" id="6689"/>
    <lineage>
        <taxon>Eukaryota</taxon>
        <taxon>Metazoa</taxon>
        <taxon>Ecdysozoa</taxon>
        <taxon>Arthropoda</taxon>
        <taxon>Crustacea</taxon>
        <taxon>Multicrustacea</taxon>
        <taxon>Malacostraca</taxon>
        <taxon>Eumalacostraca</taxon>
        <taxon>Eucarida</taxon>
        <taxon>Decapoda</taxon>
        <taxon>Dendrobranchiata</taxon>
        <taxon>Penaeoidea</taxon>
        <taxon>Penaeidae</taxon>
        <taxon>Penaeus</taxon>
    </lineage>
</organism>
<proteinExistence type="predicted"/>
<dbReference type="PANTHER" id="PTHR45712:SF22">
    <property type="entry name" value="INSULIN-LIKE GROWTH FACTOR-BINDING PROTEIN COMPLEX ACID LABILE SUBUNIT"/>
    <property type="match status" value="1"/>
</dbReference>
<reference evidence="5 6" key="2">
    <citation type="submission" date="2019-01" db="EMBL/GenBank/DDBJ databases">
        <title>The decoding of complex shrimp genome reveals the adaptation for benthos swimmer, frequently molting mechanism and breeding impact on genome.</title>
        <authorList>
            <person name="Sun Y."/>
            <person name="Gao Y."/>
            <person name="Yu Y."/>
        </authorList>
    </citation>
    <scope>NUCLEOTIDE SEQUENCE [LARGE SCALE GENOMIC DNA]</scope>
    <source>
        <tissue evidence="5">Muscle</tissue>
    </source>
</reference>
<evidence type="ECO:0000256" key="2">
    <source>
        <dbReference type="ARBA" id="ARBA00022737"/>
    </source>
</evidence>
<dbReference type="OrthoDB" id="6347625at2759"/>
<dbReference type="InterPro" id="IPR050333">
    <property type="entry name" value="SLRP"/>
</dbReference>
<feature type="coiled-coil region" evidence="3">
    <location>
        <begin position="577"/>
        <end position="632"/>
    </location>
</feature>
<comment type="caution">
    <text evidence="5">The sequence shown here is derived from an EMBL/GenBank/DDBJ whole genome shotgun (WGS) entry which is preliminary data.</text>
</comment>
<evidence type="ECO:0000313" key="5">
    <source>
        <dbReference type="EMBL" id="ROT84986.1"/>
    </source>
</evidence>
<sequence length="1092" mass="121940">MAPCKILSVVLVGVVSLVGGDGLGEYGAPSLLPLPEDQVSVSAKTSSRSSECPCTYDATYFDLNCNSLQLRKIPVECFTMYPQTKGVQLLNNTVTEILEADFEILNETLERIDLGMNDIHYIHPRAFSKLVNLRHLILFNNALKRLPEDLLVNNDLLSEFSAYNNGLQDLPLSLFSPNVKDNDLTVLVYPNDFYTVPCSFTAPFGNVLQQDLYNFTSFWASSQEEAATCQTFGLYAYVSTCRPYGRSGVDCSVLDEPLTFSKAAMAASSGQTEIQFRAELAPLIGEAPQALQCLPEGVDVTETYRLYSRHSTELVIETFFFDLVELPRYTSAETQSVTLRADTVVLTGPLSPITFPLTIIARRIVLENPLLVATTLSAHAPGADTSFYTPMHTRGRVGSMTVEQLQHGLVTVVLLQGDADPLEDCEPLSDWTSEAESWVKASQLWLSLYCANAIVESDEAAHSELAHGIIDFVANITTDWQDASLVGINQRAVKAKQELEMKQQKRSPTRKVPYLTVPVYADMVGYLTENLELYKDAMDKLKLKLEVNAQRMFDTRIGLSERKADLEVIQSSAELAVDKAQATMGAHENQLDNLYQQTTVMWNTVTITHNSVEESKAEVEAAEERVKKGLEAYKRRRRFLTFLDYASLVTITVKGGLDVSKNITNITDFAIDTVMNVGDFIGSWAGHESEIGSMIISLGELMNQVNAIVALAPPVPPSSEDMAVWLDTFKDTEEIIEVVTNQTVGRLQWQEARDTCGIVLDDEELSDAVDGVRQLKMAIFDLIVKSESLSEHIRVFANLIISINQQASVVEDDMAAVASSQQSLAEANELLSDAYLTEENYLDYMVGQNVALAKLMVQLYLKNRVDLMAAFNVLGEYCDAYFYTFMKECPIHASYWDDYDTMVYKLRQLDVLALDAVGSLDPPPQPFAMTFNVFDEGGCEDPADPRCPVTQLAYTGIAHLALSDWWGPELGYTDRVRIDRIRLYLEGLDLSQVTLSVTRPMAFNDTWHGVTHHFTGHVTNCLIIYEDLSFTGHQDADYITDCSTDHHYDQYYYRSTPYGVYKVVWSDFVPGNNYTELMALQVHVEGSWIPRL</sequence>
<protein>
    <submittedName>
        <fullName evidence="5">Uncharacterized protein</fullName>
    </submittedName>
</protein>
<name>A0A3R7PWK6_PENVA</name>
<evidence type="ECO:0000313" key="6">
    <source>
        <dbReference type="Proteomes" id="UP000283509"/>
    </source>
</evidence>
<reference evidence="5 6" key="1">
    <citation type="submission" date="2018-04" db="EMBL/GenBank/DDBJ databases">
        <authorList>
            <person name="Zhang X."/>
            <person name="Yuan J."/>
            <person name="Li F."/>
            <person name="Xiang J."/>
        </authorList>
    </citation>
    <scope>NUCLEOTIDE SEQUENCE [LARGE SCALE GENOMIC DNA]</scope>
    <source>
        <tissue evidence="5">Muscle</tissue>
    </source>
</reference>
<keyword evidence="2" id="KW-0677">Repeat</keyword>
<dbReference type="Gene3D" id="3.80.10.10">
    <property type="entry name" value="Ribonuclease Inhibitor"/>
    <property type="match status" value="1"/>
</dbReference>
<dbReference type="Proteomes" id="UP000283509">
    <property type="component" value="Unassembled WGS sequence"/>
</dbReference>
<feature type="signal peptide" evidence="4">
    <location>
        <begin position="1"/>
        <end position="20"/>
    </location>
</feature>
<dbReference type="SUPFAM" id="SSF52058">
    <property type="entry name" value="L domain-like"/>
    <property type="match status" value="1"/>
</dbReference>
<keyword evidence="6" id="KW-1185">Reference proteome</keyword>
<evidence type="ECO:0000256" key="4">
    <source>
        <dbReference type="SAM" id="SignalP"/>
    </source>
</evidence>
<evidence type="ECO:0000256" key="3">
    <source>
        <dbReference type="SAM" id="Coils"/>
    </source>
</evidence>
<feature type="chain" id="PRO_5018709568" evidence="4">
    <location>
        <begin position="21"/>
        <end position="1092"/>
    </location>
</feature>
<evidence type="ECO:0000256" key="1">
    <source>
        <dbReference type="ARBA" id="ARBA00022614"/>
    </source>
</evidence>
<keyword evidence="1" id="KW-0433">Leucine-rich repeat</keyword>